<evidence type="ECO:0000313" key="2">
    <source>
        <dbReference type="EMBL" id="PTX57308.1"/>
    </source>
</evidence>
<protein>
    <submittedName>
        <fullName evidence="2">Methyltransferase family protein</fullName>
    </submittedName>
</protein>
<dbReference type="OrthoDB" id="9765084at2"/>
<dbReference type="InterPro" id="IPR029063">
    <property type="entry name" value="SAM-dependent_MTases_sf"/>
</dbReference>
<dbReference type="CDD" id="cd02440">
    <property type="entry name" value="AdoMet_MTases"/>
    <property type="match status" value="1"/>
</dbReference>
<reference evidence="2 3" key="1">
    <citation type="submission" date="2018-04" db="EMBL/GenBank/DDBJ databases">
        <title>Genomic Encyclopedia of Archaeal and Bacterial Type Strains, Phase II (KMG-II): from individual species to whole genera.</title>
        <authorList>
            <person name="Goeker M."/>
        </authorList>
    </citation>
    <scope>NUCLEOTIDE SEQUENCE [LARGE SCALE GENOMIC DNA]</scope>
    <source>
        <strain evidence="2 3">DSM 100977</strain>
    </source>
</reference>
<dbReference type="InterPro" id="IPR041698">
    <property type="entry name" value="Methyltransf_25"/>
</dbReference>
<dbReference type="EMBL" id="QBKS01000001">
    <property type="protein sequence ID" value="PTX57308.1"/>
    <property type="molecule type" value="Genomic_DNA"/>
</dbReference>
<sequence length="236" mass="26370">MDLFGDALLSFHRGQSDAPLKLTRDDGWEDTHSPGLYFEPEPFAFERDALALLDGPTLDVGCGAGRHLKWFAAQGLDAHGVDISEGAIQVCRERGLQNVGVFDVMSGNPPNLSFRPTNICLFGNNVGIGGSFDGSATLFRNLRRISPECGHLVLTGLDIRQTDNPRHIAYQENNLAAGRRRGEMKLRVSYEERTGAEFPWYHPEPHEIEELAALTGWQVQRLERCGNFFWSSLRRS</sequence>
<organism evidence="2 3">
    <name type="scientific">Litoreibacter ponti</name>
    <dbReference type="NCBI Taxonomy" id="1510457"/>
    <lineage>
        <taxon>Bacteria</taxon>
        <taxon>Pseudomonadati</taxon>
        <taxon>Pseudomonadota</taxon>
        <taxon>Alphaproteobacteria</taxon>
        <taxon>Rhodobacterales</taxon>
        <taxon>Roseobacteraceae</taxon>
        <taxon>Litoreibacter</taxon>
    </lineage>
</organism>
<dbReference type="SUPFAM" id="SSF53335">
    <property type="entry name" value="S-adenosyl-L-methionine-dependent methyltransferases"/>
    <property type="match status" value="1"/>
</dbReference>
<dbReference type="AlphaFoldDB" id="A0A2T6BMJ6"/>
<name>A0A2T6BMJ6_9RHOB</name>
<evidence type="ECO:0000259" key="1">
    <source>
        <dbReference type="Pfam" id="PF13649"/>
    </source>
</evidence>
<dbReference type="Gene3D" id="3.40.50.150">
    <property type="entry name" value="Vaccinia Virus protein VP39"/>
    <property type="match status" value="1"/>
</dbReference>
<accession>A0A2T6BMJ6</accession>
<keyword evidence="2" id="KW-0808">Transferase</keyword>
<keyword evidence="2" id="KW-0489">Methyltransferase</keyword>
<dbReference type="GO" id="GO:0032259">
    <property type="term" value="P:methylation"/>
    <property type="evidence" value="ECO:0007669"/>
    <property type="project" value="UniProtKB-KW"/>
</dbReference>
<dbReference type="Proteomes" id="UP000243978">
    <property type="component" value="Unassembled WGS sequence"/>
</dbReference>
<gene>
    <name evidence="2" type="ORF">C8N43_1975</name>
</gene>
<dbReference type="Pfam" id="PF13649">
    <property type="entry name" value="Methyltransf_25"/>
    <property type="match status" value="1"/>
</dbReference>
<proteinExistence type="predicted"/>
<evidence type="ECO:0000313" key="3">
    <source>
        <dbReference type="Proteomes" id="UP000243978"/>
    </source>
</evidence>
<dbReference type="GO" id="GO:0008168">
    <property type="term" value="F:methyltransferase activity"/>
    <property type="evidence" value="ECO:0007669"/>
    <property type="project" value="UniProtKB-KW"/>
</dbReference>
<dbReference type="RefSeq" id="WP_107845416.1">
    <property type="nucleotide sequence ID" value="NZ_QBKS01000001.1"/>
</dbReference>
<comment type="caution">
    <text evidence="2">The sequence shown here is derived from an EMBL/GenBank/DDBJ whole genome shotgun (WGS) entry which is preliminary data.</text>
</comment>
<keyword evidence="3" id="KW-1185">Reference proteome</keyword>
<feature type="domain" description="Methyltransferase" evidence="1">
    <location>
        <begin position="58"/>
        <end position="114"/>
    </location>
</feature>